<evidence type="ECO:0000259" key="1">
    <source>
        <dbReference type="PROSITE" id="PS51186"/>
    </source>
</evidence>
<sequence length="191" mass="21332">MSHELTFRPVTSENWTDFEKLFESRGGPKSCWCTVWRTVQSCPNSERPATAKKLEMKKRISTGEPVGLLGYFGSEPVAWCSIAPRDTYRAAMSDPMPGDEKHNIWSIVCFFVSRQFRGQGLFQKLITAAETHAADNGATLLEGYPVDQNSPSYRFGGFLPAFEQAGYSLVGHKGARRHVVRKALTVARRIG</sequence>
<feature type="domain" description="N-acetyltransferase" evidence="1">
    <location>
        <begin position="5"/>
        <end position="187"/>
    </location>
</feature>
<dbReference type="InterPro" id="IPR016181">
    <property type="entry name" value="Acyl_CoA_acyltransferase"/>
</dbReference>
<dbReference type="CDD" id="cd04301">
    <property type="entry name" value="NAT_SF"/>
    <property type="match status" value="1"/>
</dbReference>
<accession>A0A975NW75</accession>
<dbReference type="EMBL" id="CP076136">
    <property type="protein sequence ID" value="QWG21714.1"/>
    <property type="molecule type" value="Genomic_DNA"/>
</dbReference>
<dbReference type="PROSITE" id="PS51186">
    <property type="entry name" value="GNAT"/>
    <property type="match status" value="1"/>
</dbReference>
<evidence type="ECO:0000313" key="2">
    <source>
        <dbReference type="EMBL" id="QWG21714.1"/>
    </source>
</evidence>
<organism evidence="2 3">
    <name type="scientific">Bradyrhizobium sediminis</name>
    <dbReference type="NCBI Taxonomy" id="2840469"/>
    <lineage>
        <taxon>Bacteria</taxon>
        <taxon>Pseudomonadati</taxon>
        <taxon>Pseudomonadota</taxon>
        <taxon>Alphaproteobacteria</taxon>
        <taxon>Hyphomicrobiales</taxon>
        <taxon>Nitrobacteraceae</taxon>
        <taxon>Bradyrhizobium</taxon>
    </lineage>
</organism>
<dbReference type="SUPFAM" id="SSF55729">
    <property type="entry name" value="Acyl-CoA N-acyltransferases (Nat)"/>
    <property type="match status" value="1"/>
</dbReference>
<dbReference type="RefSeq" id="WP_215602434.1">
    <property type="nucleotide sequence ID" value="NZ_CP076136.1"/>
</dbReference>
<dbReference type="Pfam" id="PF00583">
    <property type="entry name" value="Acetyltransf_1"/>
    <property type="match status" value="1"/>
</dbReference>
<gene>
    <name evidence="2" type="ORF">KMZ93_17140</name>
</gene>
<dbReference type="Gene3D" id="3.40.630.30">
    <property type="match status" value="1"/>
</dbReference>
<dbReference type="GO" id="GO:0016747">
    <property type="term" value="F:acyltransferase activity, transferring groups other than amino-acyl groups"/>
    <property type="evidence" value="ECO:0007669"/>
    <property type="project" value="InterPro"/>
</dbReference>
<dbReference type="InterPro" id="IPR000182">
    <property type="entry name" value="GNAT_dom"/>
</dbReference>
<dbReference type="Proteomes" id="UP000676951">
    <property type="component" value="Chromosome"/>
</dbReference>
<reference evidence="2 3" key="1">
    <citation type="submission" date="2021-06" db="EMBL/GenBank/DDBJ databases">
        <title>Bradyrhizobium sp. S2-11-4 Genome sequencing.</title>
        <authorList>
            <person name="Jin L."/>
        </authorList>
    </citation>
    <scope>NUCLEOTIDE SEQUENCE [LARGE SCALE GENOMIC DNA]</scope>
    <source>
        <strain evidence="2 3">S2-11-4</strain>
    </source>
</reference>
<dbReference type="AlphaFoldDB" id="A0A975NW75"/>
<keyword evidence="3" id="KW-1185">Reference proteome</keyword>
<protein>
    <submittedName>
        <fullName evidence="2">GNAT family N-acetyltransferase</fullName>
    </submittedName>
</protein>
<name>A0A975NW75_9BRAD</name>
<proteinExistence type="predicted"/>
<evidence type="ECO:0000313" key="3">
    <source>
        <dbReference type="Proteomes" id="UP000676951"/>
    </source>
</evidence>